<accession>A0A0W0F1D7</accession>
<keyword evidence="2 3" id="KW-0808">Transferase</keyword>
<dbReference type="Pfam" id="PF00201">
    <property type="entry name" value="UDPGT"/>
    <property type="match status" value="1"/>
</dbReference>
<dbReference type="PANTHER" id="PTHR11926">
    <property type="entry name" value="GLUCOSYL/GLUCURONOSYL TRANSFERASES"/>
    <property type="match status" value="1"/>
</dbReference>
<sequence length="494" mass="55517">MEQASHTTRHVLLHARDHWGHNKPLIALAVRIVEARDNVWVTLLTTVAMYESLKRELSKLPDERLARIETRIHIISLSNSKQDITAPLPEFKSAFLSLTRSESLVCNTSGQFFAGLSPPCVAVIDSFAGYAVDAIRETVGNSVAILLWRTSPAGSIIRHNGPRRFGGLGELPDPRDLGQSSGELVQIPGAPPMYDYEWYPQEVHQPAKLANLWQQAQENIRKTDGVLNVSCSAYEESAIAAAQEWYRSIEKTWISLGPLSLPPRNVHSDAVSEETKFLDEMAVRFGKRSVIYIAFGSIPWQTVPEKLWPVIDEFIAHRVPFLLAHSSAIPDEQQKTIQGSGLGLLVKWADQERVLAHPATGWFITHGGWNSIQEAFFHRVPLIFWPNHGDQPYNAMMITLKHEVGFELLNVRKANSGIPYRSRNGQDVAPVFTDAAVREEIRVLLIQLKGEKGDRARKNFELLSRRVNIAWDDGGESSQNLESFLRCFVDKLEV</sequence>
<evidence type="ECO:0000313" key="3">
    <source>
        <dbReference type="EMBL" id="KTB30126.1"/>
    </source>
</evidence>
<dbReference type="Gene3D" id="3.40.50.2000">
    <property type="entry name" value="Glycogen Phosphorylase B"/>
    <property type="match status" value="2"/>
</dbReference>
<evidence type="ECO:0000256" key="1">
    <source>
        <dbReference type="ARBA" id="ARBA00009995"/>
    </source>
</evidence>
<dbReference type="GO" id="GO:0008194">
    <property type="term" value="F:UDP-glycosyltransferase activity"/>
    <property type="evidence" value="ECO:0007669"/>
    <property type="project" value="InterPro"/>
</dbReference>
<evidence type="ECO:0000313" key="4">
    <source>
        <dbReference type="Proteomes" id="UP000054988"/>
    </source>
</evidence>
<comment type="similarity">
    <text evidence="1">Belongs to the UDP-glycosyltransferase family.</text>
</comment>
<protein>
    <submittedName>
        <fullName evidence="3">Putative UDP-Glycosyltransferase/glycogen phosphorylase</fullName>
    </submittedName>
</protein>
<dbReference type="EMBL" id="LATX01002396">
    <property type="protein sequence ID" value="KTB30126.1"/>
    <property type="molecule type" value="Genomic_DNA"/>
</dbReference>
<evidence type="ECO:0000256" key="2">
    <source>
        <dbReference type="ARBA" id="ARBA00022679"/>
    </source>
</evidence>
<comment type="caution">
    <text evidence="3">The sequence shown here is derived from an EMBL/GenBank/DDBJ whole genome shotgun (WGS) entry which is preliminary data.</text>
</comment>
<gene>
    <name evidence="3" type="ORF">WG66_17304</name>
</gene>
<dbReference type="InterPro" id="IPR002213">
    <property type="entry name" value="UDP_glucos_trans"/>
</dbReference>
<dbReference type="CDD" id="cd03784">
    <property type="entry name" value="GT1_Gtf-like"/>
    <property type="match status" value="1"/>
</dbReference>
<dbReference type="SUPFAM" id="SSF53756">
    <property type="entry name" value="UDP-Glycosyltransferase/glycogen phosphorylase"/>
    <property type="match status" value="1"/>
</dbReference>
<dbReference type="AlphaFoldDB" id="A0A0W0F1D7"/>
<dbReference type="eggNOG" id="KOG1192">
    <property type="taxonomic scope" value="Eukaryota"/>
</dbReference>
<dbReference type="PANTHER" id="PTHR11926:SF774">
    <property type="entry name" value="UDP-GLYCOSYLTRANSFERASE 85A1-RELATED"/>
    <property type="match status" value="1"/>
</dbReference>
<reference evidence="3 4" key="1">
    <citation type="submission" date="2015-12" db="EMBL/GenBank/DDBJ databases">
        <title>Draft genome sequence of Moniliophthora roreri, the causal agent of frosty pod rot of cacao.</title>
        <authorList>
            <person name="Aime M.C."/>
            <person name="Diaz-Valderrama J.R."/>
            <person name="Kijpornyongpan T."/>
            <person name="Phillips-Mora W."/>
        </authorList>
    </citation>
    <scope>NUCLEOTIDE SEQUENCE [LARGE SCALE GENOMIC DNA]</scope>
    <source>
        <strain evidence="3 4">MCA 2952</strain>
    </source>
</reference>
<dbReference type="Proteomes" id="UP000054988">
    <property type="component" value="Unassembled WGS sequence"/>
</dbReference>
<organism evidence="3 4">
    <name type="scientific">Moniliophthora roreri</name>
    <name type="common">Frosty pod rot fungus</name>
    <name type="synonym">Monilia roreri</name>
    <dbReference type="NCBI Taxonomy" id="221103"/>
    <lineage>
        <taxon>Eukaryota</taxon>
        <taxon>Fungi</taxon>
        <taxon>Dikarya</taxon>
        <taxon>Basidiomycota</taxon>
        <taxon>Agaricomycotina</taxon>
        <taxon>Agaricomycetes</taxon>
        <taxon>Agaricomycetidae</taxon>
        <taxon>Agaricales</taxon>
        <taxon>Marasmiineae</taxon>
        <taxon>Marasmiaceae</taxon>
        <taxon>Moniliophthora</taxon>
    </lineage>
</organism>
<name>A0A0W0F1D7_MONRR</name>
<proteinExistence type="inferred from homology"/>